<evidence type="ECO:0000313" key="3">
    <source>
        <dbReference type="Proteomes" id="UP001390339"/>
    </source>
</evidence>
<reference evidence="2 3" key="1">
    <citation type="journal article" date="2024" name="IMA Fungus">
        <title>Apiospora arundinis, a panoply of carbohydrate-active enzymes and secondary metabolites.</title>
        <authorList>
            <person name="Sorensen T."/>
            <person name="Petersen C."/>
            <person name="Muurmann A.T."/>
            <person name="Christiansen J.V."/>
            <person name="Brundto M.L."/>
            <person name="Overgaard C.K."/>
            <person name="Boysen A.T."/>
            <person name="Wollenberg R.D."/>
            <person name="Larsen T.O."/>
            <person name="Sorensen J.L."/>
            <person name="Nielsen K.L."/>
            <person name="Sondergaard T.E."/>
        </authorList>
    </citation>
    <scope>NUCLEOTIDE SEQUENCE [LARGE SCALE GENOMIC DNA]</scope>
    <source>
        <strain evidence="2 3">AAU 773</strain>
    </source>
</reference>
<proteinExistence type="predicted"/>
<evidence type="ECO:0008006" key="4">
    <source>
        <dbReference type="Google" id="ProtNLM"/>
    </source>
</evidence>
<evidence type="ECO:0000256" key="1">
    <source>
        <dbReference type="SAM" id="MobiDB-lite"/>
    </source>
</evidence>
<feature type="region of interest" description="Disordered" evidence="1">
    <location>
        <begin position="114"/>
        <end position="135"/>
    </location>
</feature>
<dbReference type="EMBL" id="JAPCWZ010000007">
    <property type="protein sequence ID" value="KAK8855435.1"/>
    <property type="molecule type" value="Genomic_DNA"/>
</dbReference>
<evidence type="ECO:0000313" key="2">
    <source>
        <dbReference type="EMBL" id="KAK8855435.1"/>
    </source>
</evidence>
<organism evidence="2 3">
    <name type="scientific">Apiospora arundinis</name>
    <dbReference type="NCBI Taxonomy" id="335852"/>
    <lineage>
        <taxon>Eukaryota</taxon>
        <taxon>Fungi</taxon>
        <taxon>Dikarya</taxon>
        <taxon>Ascomycota</taxon>
        <taxon>Pezizomycotina</taxon>
        <taxon>Sordariomycetes</taxon>
        <taxon>Xylariomycetidae</taxon>
        <taxon>Amphisphaeriales</taxon>
        <taxon>Apiosporaceae</taxon>
        <taxon>Apiospora</taxon>
    </lineage>
</organism>
<gene>
    <name evidence="2" type="ORF">PGQ11_011347</name>
</gene>
<dbReference type="Proteomes" id="UP001390339">
    <property type="component" value="Unassembled WGS sequence"/>
</dbReference>
<feature type="region of interest" description="Disordered" evidence="1">
    <location>
        <begin position="192"/>
        <end position="212"/>
    </location>
</feature>
<protein>
    <recommendedName>
        <fullName evidence="4">C2H2-type domain-containing protein</fullName>
    </recommendedName>
</protein>
<accession>A0ABR2HZC4</accession>
<feature type="compositionally biased region" description="Polar residues" evidence="1">
    <location>
        <begin position="907"/>
        <end position="919"/>
    </location>
</feature>
<feature type="region of interest" description="Disordered" evidence="1">
    <location>
        <begin position="1"/>
        <end position="23"/>
    </location>
</feature>
<dbReference type="SUPFAM" id="SSF50494">
    <property type="entry name" value="Trypsin-like serine proteases"/>
    <property type="match status" value="1"/>
</dbReference>
<sequence length="927" mass="102315">MARPKKSQSAVPPSRPSGATGCMMGSHQAIATPMESGFYHAPVFQHPVYDLSANAVEQVAIANSPRECDFNWSYYSNHLQAKDTLSEVYSGPYPLPFSVPSSSAEVPDGGQLQALSLSYGSEPPPLDVSPPESSSSAISWASSMSEVVSPAQTEEFLIQGNQMWTRHPSPLRYPIKPASTASNGSTICNGVRTKPSHMSLDSNTTTVPQKEASHLTTGAPSLMCRWNENGPCRSSGFANREELNWHVKFEHLLECPVLGCVEGSFPNKDVLDCHIRWAHKSARLDDAATPTQLGTLETSGTQTSLINLKPEVEKPPATTGPLEDRLLKLDMSIGISKRRCREQLRGALERKYRRQNVGTPRMADSPRTPKLSEYASFPIVWEHGVLPFLIEFVPKWCGPGHVISVTRGKKRDTRRVCLMTKKPLSKARKMTIAAHVRDLLPEAYRHGISFVFSTGEVDRLTWARGLSRQMPDEVCNPRNPFCYTHPCMGDSIGACLQDGDDTTATLGPKIIVSGGNYWLSNFHPFEETDHAGDNAFVQHPSPADRDQCRVEGHDALEVYSDPDFMLGKIAAKSGYDLKTTRITHDPYWEECEKEPPLVVTDWALISSNTREANMLRKFPTGAAPKKEVPITRMSSVVPGADVCSTGRTSGYQRGQVCEIPAYVDGKNSGNGTGKGTREWFIEEPDSQDNEDDWIRGGIGVPGDSGAAVIDCETNMLIGQLWGRNKYHGPGARVTYFTPMIDIFDDIQEKCGEQNRPQLPTYRDEADRWPVYPVCRTCYDLREYMESRRSSRESLVSMIAGVGDGSHSEHDLTSVSELATPKANADNNHWTRHAGLEDIGSSFNSVTSPAPMMASYSFSYGLTANSPGILEMRSPYAMTLNDDDLFDARCAEDRPSGHGKRKFGSTALARSNSHQSGTYQSEKRRRVM</sequence>
<dbReference type="InterPro" id="IPR009003">
    <property type="entry name" value="Peptidase_S1_PA"/>
</dbReference>
<dbReference type="InterPro" id="IPR043504">
    <property type="entry name" value="Peptidase_S1_PA_chymotrypsin"/>
</dbReference>
<comment type="caution">
    <text evidence="2">The sequence shown here is derived from an EMBL/GenBank/DDBJ whole genome shotgun (WGS) entry which is preliminary data.</text>
</comment>
<name>A0ABR2HZC4_9PEZI</name>
<dbReference type="Gene3D" id="2.40.10.10">
    <property type="entry name" value="Trypsin-like serine proteases"/>
    <property type="match status" value="2"/>
</dbReference>
<feature type="compositionally biased region" description="Polar residues" evidence="1">
    <location>
        <begin position="199"/>
        <end position="212"/>
    </location>
</feature>
<keyword evidence="3" id="KW-1185">Reference proteome</keyword>
<feature type="region of interest" description="Disordered" evidence="1">
    <location>
        <begin position="890"/>
        <end position="927"/>
    </location>
</feature>